<dbReference type="InterPro" id="IPR035472">
    <property type="entry name" value="RpiR-like_SIS"/>
</dbReference>
<keyword evidence="3" id="KW-1185">Reference proteome</keyword>
<feature type="domain" description="SIS" evidence="1">
    <location>
        <begin position="34"/>
        <end position="214"/>
    </location>
</feature>
<accession>A0A963Z3D0</accession>
<dbReference type="AlphaFoldDB" id="A0A963Z3D0"/>
<dbReference type="SUPFAM" id="SSF53697">
    <property type="entry name" value="SIS domain"/>
    <property type="match status" value="1"/>
</dbReference>
<dbReference type="Pfam" id="PF13580">
    <property type="entry name" value="SIS_2"/>
    <property type="match status" value="1"/>
</dbReference>
<evidence type="ECO:0000313" key="3">
    <source>
        <dbReference type="Proteomes" id="UP000721844"/>
    </source>
</evidence>
<dbReference type="PANTHER" id="PTHR30390:SF7">
    <property type="entry name" value="PHOSPHOHEPTOSE ISOMERASE"/>
    <property type="match status" value="1"/>
</dbReference>
<dbReference type="Gene3D" id="3.40.50.10490">
    <property type="entry name" value="Glucose-6-phosphate isomerase like protein, domain 1"/>
    <property type="match status" value="1"/>
</dbReference>
<dbReference type="PANTHER" id="PTHR30390">
    <property type="entry name" value="SEDOHEPTULOSE 7-PHOSPHATE ISOMERASE / DNAA INITIATOR-ASSOCIATING FACTOR FOR REPLICATION INITIATION"/>
    <property type="match status" value="1"/>
</dbReference>
<comment type="caution">
    <text evidence="2">The sequence shown here is derived from an EMBL/GenBank/DDBJ whole genome shotgun (WGS) entry which is preliminary data.</text>
</comment>
<protein>
    <submittedName>
        <fullName evidence="2">SIS domain-containing protein</fullName>
    </submittedName>
</protein>
<proteinExistence type="predicted"/>
<dbReference type="InterPro" id="IPR001347">
    <property type="entry name" value="SIS_dom"/>
</dbReference>
<dbReference type="GO" id="GO:1901135">
    <property type="term" value="P:carbohydrate derivative metabolic process"/>
    <property type="evidence" value="ECO:0007669"/>
    <property type="project" value="InterPro"/>
</dbReference>
<gene>
    <name evidence="2" type="ORF">ACELLULO517_13375</name>
</gene>
<evidence type="ECO:0000259" key="1">
    <source>
        <dbReference type="PROSITE" id="PS51464"/>
    </source>
</evidence>
<dbReference type="NCBIfam" id="NF002805">
    <property type="entry name" value="PRK02947.1"/>
    <property type="match status" value="1"/>
</dbReference>
<dbReference type="RefSeq" id="WP_227307903.1">
    <property type="nucleotide sequence ID" value="NZ_JAESVA010000004.1"/>
</dbReference>
<reference evidence="2 3" key="1">
    <citation type="journal article" date="2021" name="Microorganisms">
        <title>Acidisoma silvae sp. nov. and Acidisomacellulosilytica sp. nov., Two Acidophilic Bacteria Isolated from Decaying Wood, Hydrolyzing Cellulose and Producing Poly-3-hydroxybutyrate.</title>
        <authorList>
            <person name="Mieszkin S."/>
            <person name="Pouder E."/>
            <person name="Uroz S."/>
            <person name="Simon-Colin C."/>
            <person name="Alain K."/>
        </authorList>
    </citation>
    <scope>NUCLEOTIDE SEQUENCE [LARGE SCALE GENOMIC DNA]</scope>
    <source>
        <strain evidence="2 3">HW T5.17</strain>
    </source>
</reference>
<dbReference type="PROSITE" id="PS51464">
    <property type="entry name" value="SIS"/>
    <property type="match status" value="1"/>
</dbReference>
<evidence type="ECO:0000313" key="2">
    <source>
        <dbReference type="EMBL" id="MCB8881232.1"/>
    </source>
</evidence>
<dbReference type="InterPro" id="IPR046348">
    <property type="entry name" value="SIS_dom_sf"/>
</dbReference>
<organism evidence="2 3">
    <name type="scientific">Acidisoma cellulosilyticum</name>
    <dbReference type="NCBI Taxonomy" id="2802395"/>
    <lineage>
        <taxon>Bacteria</taxon>
        <taxon>Pseudomonadati</taxon>
        <taxon>Pseudomonadota</taxon>
        <taxon>Alphaproteobacteria</taxon>
        <taxon>Acetobacterales</taxon>
        <taxon>Acidocellaceae</taxon>
        <taxon>Acidisoma</taxon>
    </lineage>
</organism>
<dbReference type="InterPro" id="IPR050099">
    <property type="entry name" value="SIS_GmhA/DiaA_subfam"/>
</dbReference>
<dbReference type="CDD" id="cd05013">
    <property type="entry name" value="SIS_RpiR"/>
    <property type="match status" value="1"/>
</dbReference>
<dbReference type="GO" id="GO:0097367">
    <property type="term" value="F:carbohydrate derivative binding"/>
    <property type="evidence" value="ECO:0007669"/>
    <property type="project" value="InterPro"/>
</dbReference>
<dbReference type="EMBL" id="JAESVA010000004">
    <property type="protein sequence ID" value="MCB8881232.1"/>
    <property type="molecule type" value="Genomic_DNA"/>
</dbReference>
<dbReference type="Proteomes" id="UP000721844">
    <property type="component" value="Unassembled WGS sequence"/>
</dbReference>
<name>A0A963Z3D0_9PROT</name>
<sequence length="243" mass="25192">MTEAAFSYLALAADALATLHQGQENAFDAAAGAITQALVADRLIYLFGTGHSHMLAEEGHYRAGGVAAVVPVLSPVLMLHEGAVESTRRERETGIAAEVLSRYPIAAGDVLIIFSNSGVNAVPVEAAAYGRDKGAVVIAVTSDAYSKAAAAGRPRLFDLADIAIDNRTVPGDAGFQAAEGQPNVGPLSTVIGAAILNALLAEAVARMATQGLEAPIYVSANMPGAKERNAMLVARYQTRNQHL</sequence>